<keyword evidence="2" id="KW-1185">Reference proteome</keyword>
<name>A0ABT5ES78_9BACT</name>
<evidence type="ECO:0000313" key="1">
    <source>
        <dbReference type="EMBL" id="MDC0743591.1"/>
    </source>
</evidence>
<dbReference type="Proteomes" id="UP001221411">
    <property type="component" value="Unassembled WGS sequence"/>
</dbReference>
<proteinExistence type="predicted"/>
<comment type="caution">
    <text evidence="1">The sequence shown here is derived from an EMBL/GenBank/DDBJ whole genome shotgun (WGS) entry which is preliminary data.</text>
</comment>
<dbReference type="EMBL" id="JAQNDO010000001">
    <property type="protein sequence ID" value="MDC0743591.1"/>
    <property type="molecule type" value="Genomic_DNA"/>
</dbReference>
<gene>
    <name evidence="1" type="ORF">POL67_19850</name>
</gene>
<sequence length="94" mass="10419">MTTPEPAAPPVGSFASLYQAYAAQLPHWFRRLRVPAVSTADAEQEVWQAVTEAPESILTNPTEARRALFKPVDRRAIRGRRRGHALLPGARCRG</sequence>
<accession>A0ABT5ES78</accession>
<protein>
    <submittedName>
        <fullName evidence="1">Uncharacterized protein</fullName>
    </submittedName>
</protein>
<evidence type="ECO:0000313" key="2">
    <source>
        <dbReference type="Proteomes" id="UP001221411"/>
    </source>
</evidence>
<dbReference type="RefSeq" id="WP_271919278.1">
    <property type="nucleotide sequence ID" value="NZ_JAQNDO010000001.1"/>
</dbReference>
<reference evidence="1 2" key="1">
    <citation type="submission" date="2022-11" db="EMBL/GenBank/DDBJ databases">
        <title>Minimal conservation of predation-associated metabolite biosynthetic gene clusters underscores biosynthetic potential of Myxococcota including descriptions for ten novel species: Archangium lansinium sp. nov., Myxococcus landrumus sp. nov., Nannocystis bai.</title>
        <authorList>
            <person name="Ahearne A."/>
            <person name="Stevens C."/>
            <person name="Dowd S."/>
        </authorList>
    </citation>
    <scope>NUCLEOTIDE SEQUENCE [LARGE SCALE GENOMIC DNA]</scope>
    <source>
        <strain evidence="1 2">RJM3</strain>
    </source>
</reference>
<organism evidence="1 2">
    <name type="scientific">Polyangium mundeleinium</name>
    <dbReference type="NCBI Taxonomy" id="2995306"/>
    <lineage>
        <taxon>Bacteria</taxon>
        <taxon>Pseudomonadati</taxon>
        <taxon>Myxococcota</taxon>
        <taxon>Polyangia</taxon>
        <taxon>Polyangiales</taxon>
        <taxon>Polyangiaceae</taxon>
        <taxon>Polyangium</taxon>
    </lineage>
</organism>